<dbReference type="InterPro" id="IPR029063">
    <property type="entry name" value="SAM-dependent_MTases_sf"/>
</dbReference>
<keyword evidence="8" id="KW-1185">Reference proteome</keyword>
<dbReference type="Proteomes" id="UP001165085">
    <property type="component" value="Unassembled WGS sequence"/>
</dbReference>
<dbReference type="CDD" id="cd02440">
    <property type="entry name" value="AdoMet_MTases"/>
    <property type="match status" value="1"/>
</dbReference>
<dbReference type="GO" id="GO:0032259">
    <property type="term" value="P:methylation"/>
    <property type="evidence" value="ECO:0007669"/>
    <property type="project" value="UniProtKB-UniRule"/>
</dbReference>
<dbReference type="Pfam" id="PF08241">
    <property type="entry name" value="Methyltransf_11"/>
    <property type="match status" value="1"/>
</dbReference>
<evidence type="ECO:0000259" key="6">
    <source>
        <dbReference type="Pfam" id="PF08241"/>
    </source>
</evidence>
<feature type="region of interest" description="SAM motif III" evidence="4">
    <location>
        <begin position="203"/>
        <end position="212"/>
    </location>
</feature>
<evidence type="ECO:0000256" key="5">
    <source>
        <dbReference type="SAM" id="SignalP"/>
    </source>
</evidence>
<dbReference type="GO" id="GO:0008757">
    <property type="term" value="F:S-adenosylmethionine-dependent methyltransferase activity"/>
    <property type="evidence" value="ECO:0007669"/>
    <property type="project" value="InterPro"/>
</dbReference>
<keyword evidence="3 4" id="KW-0949">S-adenosyl-L-methionine</keyword>
<dbReference type="AlphaFoldDB" id="A0A9W7ESB5"/>
<evidence type="ECO:0000256" key="2">
    <source>
        <dbReference type="ARBA" id="ARBA00022679"/>
    </source>
</evidence>
<evidence type="ECO:0000313" key="8">
    <source>
        <dbReference type="Proteomes" id="UP001165085"/>
    </source>
</evidence>
<feature type="region of interest" description="SAM motif I" evidence="4">
    <location>
        <begin position="113"/>
        <end position="122"/>
    </location>
</feature>
<feature type="domain" description="Methyltransferase type 11" evidence="6">
    <location>
        <begin position="114"/>
        <end position="211"/>
    </location>
</feature>
<comment type="caution">
    <text evidence="7">The sequence shown here is derived from an EMBL/GenBank/DDBJ whole genome shotgun (WGS) entry which is preliminary data.</text>
</comment>
<name>A0A9W7ESB5_9STRA</name>
<organism evidence="7 8">
    <name type="scientific">Triparma strigata</name>
    <dbReference type="NCBI Taxonomy" id="1606541"/>
    <lineage>
        <taxon>Eukaryota</taxon>
        <taxon>Sar</taxon>
        <taxon>Stramenopiles</taxon>
        <taxon>Ochrophyta</taxon>
        <taxon>Bolidophyceae</taxon>
        <taxon>Parmales</taxon>
        <taxon>Triparmaceae</taxon>
        <taxon>Triparma</taxon>
    </lineage>
</organism>
<dbReference type="InterPro" id="IPR050447">
    <property type="entry name" value="Erg6_SMT_methyltransf"/>
</dbReference>
<dbReference type="InterPro" id="IPR025774">
    <property type="entry name" value="PiNMT-like"/>
</dbReference>
<keyword evidence="5" id="KW-0732">Signal</keyword>
<gene>
    <name evidence="7" type="ORF">TrST_g6142</name>
</gene>
<feature type="signal peptide" evidence="5">
    <location>
        <begin position="1"/>
        <end position="19"/>
    </location>
</feature>
<dbReference type="PANTHER" id="PTHR44068">
    <property type="entry name" value="ZGC:194242"/>
    <property type="match status" value="1"/>
</dbReference>
<keyword evidence="1 4" id="KW-0489">Methyltransferase</keyword>
<dbReference type="SUPFAM" id="SSF53335">
    <property type="entry name" value="S-adenosyl-L-methionine-dependent methyltransferases"/>
    <property type="match status" value="1"/>
</dbReference>
<evidence type="ECO:0000256" key="1">
    <source>
        <dbReference type="ARBA" id="ARBA00022603"/>
    </source>
</evidence>
<dbReference type="OrthoDB" id="8300214at2759"/>
<reference evidence="8" key="1">
    <citation type="journal article" date="2023" name="Commun. Biol.">
        <title>Genome analysis of Parmales, the sister group of diatoms, reveals the evolutionary specialization of diatoms from phago-mixotrophs to photoautotrophs.</title>
        <authorList>
            <person name="Ban H."/>
            <person name="Sato S."/>
            <person name="Yoshikawa S."/>
            <person name="Yamada K."/>
            <person name="Nakamura Y."/>
            <person name="Ichinomiya M."/>
            <person name="Sato N."/>
            <person name="Blanc-Mathieu R."/>
            <person name="Endo H."/>
            <person name="Kuwata A."/>
            <person name="Ogata H."/>
        </authorList>
    </citation>
    <scope>NUCLEOTIDE SEQUENCE [LARGE SCALE GENOMIC DNA]</scope>
    <source>
        <strain evidence="8">NIES 3701</strain>
    </source>
</reference>
<keyword evidence="2 4" id="KW-0808">Transferase</keyword>
<evidence type="ECO:0000256" key="3">
    <source>
        <dbReference type="ARBA" id="ARBA00022691"/>
    </source>
</evidence>
<sequence length="333" mass="37101">MSRTLLLIALLCSSSNLLATSLSTPAVGEVRVGRIARIKASLRSDPRNRSDLKKGIAGFYDRSSKLWEEVWGEHMHHGYYDPPDRTDHTQAQVDMIDKLLSFSGVVGEGVEKAVDVGCGIGGSSRHIVRKYGCKARGVTLSPYQANRGNELAKEQGIADKASFQVADALDMPFDDDSFDLVWSLESGEHMPDKQKFVSELARVAKKGSTIILCTWVHRDLEEGEELTKKEVKLLRKINRAYYLPDWCSSKDYQQILASRDDVDISTMKVDDWSYVIAPFWKAVIKSSLNLRSVIGLLKSGFSTIRGAYAMGLMLRGFNVGLIKFGVITVKMKE</sequence>
<dbReference type="Gene3D" id="3.40.50.150">
    <property type="entry name" value="Vaccinia Virus protein VP39"/>
    <property type="match status" value="1"/>
</dbReference>
<accession>A0A9W7ESB5</accession>
<dbReference type="PANTHER" id="PTHR44068:SF11">
    <property type="entry name" value="GERANYL DIPHOSPHATE 2-C-METHYLTRANSFERASE"/>
    <property type="match status" value="1"/>
</dbReference>
<feature type="chain" id="PRO_5040736046" description="Methyltransferase type 11 domain-containing protein" evidence="5">
    <location>
        <begin position="20"/>
        <end position="333"/>
    </location>
</feature>
<comment type="similarity">
    <text evidence="4">Belongs to the class I-like SAM-binding methyltransferase superfamily. gTMT family.</text>
</comment>
<protein>
    <recommendedName>
        <fullName evidence="6">Methyltransferase type 11 domain-containing protein</fullName>
    </recommendedName>
</protein>
<feature type="region of interest" description="SAM motif II" evidence="4">
    <location>
        <begin position="176"/>
        <end position="184"/>
    </location>
</feature>
<evidence type="ECO:0000313" key="7">
    <source>
        <dbReference type="EMBL" id="GMH88063.1"/>
    </source>
</evidence>
<dbReference type="PROSITE" id="PS51581">
    <property type="entry name" value="SAM_GTMT"/>
    <property type="match status" value="1"/>
</dbReference>
<proteinExistence type="inferred from homology"/>
<evidence type="ECO:0000256" key="4">
    <source>
        <dbReference type="PROSITE-ProRule" id="PRU00914"/>
    </source>
</evidence>
<dbReference type="EMBL" id="BRXY01000338">
    <property type="protein sequence ID" value="GMH88063.1"/>
    <property type="molecule type" value="Genomic_DNA"/>
</dbReference>
<dbReference type="InterPro" id="IPR013216">
    <property type="entry name" value="Methyltransf_11"/>
</dbReference>